<protein>
    <submittedName>
        <fullName evidence="2">Uncharacterized protein (TIGR03083 family)</fullName>
    </submittedName>
</protein>
<dbReference type="Gene3D" id="1.20.120.450">
    <property type="entry name" value="dinb family like domain"/>
    <property type="match status" value="1"/>
</dbReference>
<sequence length="208" mass="22011">MADTMALARAERTDLVELLEGLTPEQWDAATLCDRWRVRDVVAHVYSYEELGWAALAGRMVRAGFSVDRANAAGVADHADASPAELTALARKRIRPVGLTSMLGGRIALTDGMIHQQDIRRPLGLPRTIPADRLVAALDTARAAPTIDGAKRVKGLKLVATDVDWTTGDGDEVRGTGEALLLAIAGRRVVADELDGPGVGTIAARASG</sequence>
<evidence type="ECO:0000313" key="2">
    <source>
        <dbReference type="EMBL" id="NYD34305.1"/>
    </source>
</evidence>
<dbReference type="NCBIfam" id="TIGR03083">
    <property type="entry name" value="maleylpyruvate isomerase family mycothiol-dependent enzyme"/>
    <property type="match status" value="1"/>
</dbReference>
<comment type="caution">
    <text evidence="2">The sequence shown here is derived from an EMBL/GenBank/DDBJ whole genome shotgun (WGS) entry which is preliminary data.</text>
</comment>
<dbReference type="AlphaFoldDB" id="A0A7Y9DRX4"/>
<evidence type="ECO:0000259" key="1">
    <source>
        <dbReference type="Pfam" id="PF11716"/>
    </source>
</evidence>
<feature type="domain" description="Mycothiol-dependent maleylpyruvate isomerase metal-binding" evidence="1">
    <location>
        <begin position="9"/>
        <end position="92"/>
    </location>
</feature>
<dbReference type="Proteomes" id="UP000535890">
    <property type="component" value="Unassembled WGS sequence"/>
</dbReference>
<accession>A0A7Y9DRX4</accession>
<dbReference type="EMBL" id="JACCBN010000001">
    <property type="protein sequence ID" value="NYD34305.1"/>
    <property type="molecule type" value="Genomic_DNA"/>
</dbReference>
<name>A0A7Y9DRX4_9PSEU</name>
<gene>
    <name evidence="2" type="ORF">BJ983_000407</name>
</gene>
<evidence type="ECO:0000313" key="3">
    <source>
        <dbReference type="Proteomes" id="UP000535890"/>
    </source>
</evidence>
<proteinExistence type="predicted"/>
<dbReference type="SUPFAM" id="SSF109854">
    <property type="entry name" value="DinB/YfiT-like putative metalloenzymes"/>
    <property type="match status" value="1"/>
</dbReference>
<dbReference type="Pfam" id="PF11716">
    <property type="entry name" value="MDMPI_N"/>
    <property type="match status" value="1"/>
</dbReference>
<organism evidence="2 3">
    <name type="scientific">Actinomycetospora corticicola</name>
    <dbReference type="NCBI Taxonomy" id="663602"/>
    <lineage>
        <taxon>Bacteria</taxon>
        <taxon>Bacillati</taxon>
        <taxon>Actinomycetota</taxon>
        <taxon>Actinomycetes</taxon>
        <taxon>Pseudonocardiales</taxon>
        <taxon>Pseudonocardiaceae</taxon>
        <taxon>Actinomycetospora</taxon>
    </lineage>
</organism>
<dbReference type="InterPro" id="IPR034660">
    <property type="entry name" value="DinB/YfiT-like"/>
</dbReference>
<dbReference type="RefSeq" id="WP_343053627.1">
    <property type="nucleotide sequence ID" value="NZ_BAABHP010000030.1"/>
</dbReference>
<dbReference type="InterPro" id="IPR024344">
    <property type="entry name" value="MDMPI_metal-binding"/>
</dbReference>
<reference evidence="2 3" key="1">
    <citation type="submission" date="2020-07" db="EMBL/GenBank/DDBJ databases">
        <title>Sequencing the genomes of 1000 actinobacteria strains.</title>
        <authorList>
            <person name="Klenk H.-P."/>
        </authorList>
    </citation>
    <scope>NUCLEOTIDE SEQUENCE [LARGE SCALE GENOMIC DNA]</scope>
    <source>
        <strain evidence="2 3">DSM 45772</strain>
    </source>
</reference>
<dbReference type="InterPro" id="IPR017517">
    <property type="entry name" value="Maleyloyr_isom"/>
</dbReference>
<dbReference type="GO" id="GO:0046872">
    <property type="term" value="F:metal ion binding"/>
    <property type="evidence" value="ECO:0007669"/>
    <property type="project" value="InterPro"/>
</dbReference>
<keyword evidence="3" id="KW-1185">Reference proteome</keyword>